<dbReference type="EMBL" id="CP014546">
    <property type="protein sequence ID" value="AMN79116.1"/>
    <property type="molecule type" value="Genomic_DNA"/>
</dbReference>
<dbReference type="AlphaFoldDB" id="A0A127HX78"/>
<gene>
    <name evidence="1" type="ORF">AYR47_12635</name>
</gene>
<name>A0A127HX78_PSEAZ</name>
<accession>A0A127HX78</accession>
<organism evidence="1 2">
    <name type="scientific">Pseudomonas azotoformans</name>
    <dbReference type="NCBI Taxonomy" id="47878"/>
    <lineage>
        <taxon>Bacteria</taxon>
        <taxon>Pseudomonadati</taxon>
        <taxon>Pseudomonadota</taxon>
        <taxon>Gammaproteobacteria</taxon>
        <taxon>Pseudomonadales</taxon>
        <taxon>Pseudomonadaceae</taxon>
        <taxon>Pseudomonas</taxon>
    </lineage>
</organism>
<sequence length="147" mass="15947">MGQKGSIMATRRTLKKAKGTLTASINGKANFVANAVYLTHENGLTRIVGVDEDSASLLRIIQIDMVAHIPYGEHDFPGDHIRALIAGGNTAPSHYLTSTGRVGIDFDHKTGRYEGQFKFTAQNVFPPKNIIEVEGAFAIHTDPTAKK</sequence>
<evidence type="ECO:0000313" key="1">
    <source>
        <dbReference type="EMBL" id="AMN79116.1"/>
    </source>
</evidence>
<evidence type="ECO:0000313" key="2">
    <source>
        <dbReference type="Proteomes" id="UP000070516"/>
    </source>
</evidence>
<reference evidence="1 2" key="1">
    <citation type="submission" date="2016-02" db="EMBL/GenBank/DDBJ databases">
        <title>Complete genome sequence of Pseudomonas azotoformans S4.</title>
        <authorList>
            <person name="Fang Y."/>
            <person name="Wu L."/>
            <person name="Feng G."/>
        </authorList>
    </citation>
    <scope>NUCLEOTIDE SEQUENCE [LARGE SCALE GENOMIC DNA]</scope>
    <source>
        <strain evidence="1 2">S4</strain>
    </source>
</reference>
<dbReference type="KEGG" id="pazo:AYR47_12635"/>
<proteinExistence type="predicted"/>
<dbReference type="Proteomes" id="UP000070516">
    <property type="component" value="Chromosome"/>
</dbReference>
<protein>
    <submittedName>
        <fullName evidence="1">Uncharacterized protein</fullName>
    </submittedName>
</protein>